<dbReference type="GO" id="GO:0008725">
    <property type="term" value="F:DNA-3-methyladenine glycosylase activity"/>
    <property type="evidence" value="ECO:0007669"/>
    <property type="project" value="InterPro"/>
</dbReference>
<dbReference type="SUPFAM" id="SSF48150">
    <property type="entry name" value="DNA-glycosylase"/>
    <property type="match status" value="1"/>
</dbReference>
<dbReference type="Pfam" id="PF03352">
    <property type="entry name" value="Adenine_glyco"/>
    <property type="match status" value="1"/>
</dbReference>
<dbReference type="Gene3D" id="1.10.340.30">
    <property type="entry name" value="Hypothetical protein, domain 2"/>
    <property type="match status" value="1"/>
</dbReference>
<dbReference type="Proteomes" id="UP000199041">
    <property type="component" value="Unassembled WGS sequence"/>
</dbReference>
<dbReference type="STRING" id="551991.SAMN05192529_12427"/>
<feature type="binding site" evidence="1">
    <location>
        <position position="4"/>
    </location>
    <ligand>
        <name>Zn(2+)</name>
        <dbReference type="ChEBI" id="CHEBI:29105"/>
    </ligand>
</feature>
<dbReference type="PANTHER" id="PTHR30037:SF4">
    <property type="entry name" value="DNA-3-METHYLADENINE GLYCOSYLASE I"/>
    <property type="match status" value="1"/>
</dbReference>
<dbReference type="InterPro" id="IPR011257">
    <property type="entry name" value="DNA_glycosylase"/>
</dbReference>
<proteinExistence type="predicted"/>
<reference evidence="2 3" key="1">
    <citation type="submission" date="2016-10" db="EMBL/GenBank/DDBJ databases">
        <authorList>
            <person name="de Groot N.N."/>
        </authorList>
    </citation>
    <scope>NUCLEOTIDE SEQUENCE [LARGE SCALE GENOMIC DNA]</scope>
    <source>
        <strain evidence="2 3">Vu-144</strain>
    </source>
</reference>
<protein>
    <submittedName>
        <fullName evidence="2">DNA-3-methyladenine glycosylase I</fullName>
    </submittedName>
</protein>
<dbReference type="OrthoDB" id="9807664at2"/>
<dbReference type="GO" id="GO:0006284">
    <property type="term" value="P:base-excision repair"/>
    <property type="evidence" value="ECO:0007669"/>
    <property type="project" value="InterPro"/>
</dbReference>
<dbReference type="GO" id="GO:0046872">
    <property type="term" value="F:metal ion binding"/>
    <property type="evidence" value="ECO:0007669"/>
    <property type="project" value="UniProtKB-KW"/>
</dbReference>
<evidence type="ECO:0000313" key="3">
    <source>
        <dbReference type="Proteomes" id="UP000199041"/>
    </source>
</evidence>
<evidence type="ECO:0000313" key="2">
    <source>
        <dbReference type="EMBL" id="SEA51411.1"/>
    </source>
</evidence>
<organism evidence="2 3">
    <name type="scientific">Arachidicoccus rhizosphaerae</name>
    <dbReference type="NCBI Taxonomy" id="551991"/>
    <lineage>
        <taxon>Bacteria</taxon>
        <taxon>Pseudomonadati</taxon>
        <taxon>Bacteroidota</taxon>
        <taxon>Chitinophagia</taxon>
        <taxon>Chitinophagales</taxon>
        <taxon>Chitinophagaceae</taxon>
        <taxon>Arachidicoccus</taxon>
    </lineage>
</organism>
<keyword evidence="1" id="KW-0479">Metal-binding</keyword>
<feature type="binding site" evidence="1">
    <location>
        <position position="22"/>
    </location>
    <ligand>
        <name>Zn(2+)</name>
        <dbReference type="ChEBI" id="CHEBI:29105"/>
    </ligand>
</feature>
<keyword evidence="1" id="KW-0862">Zinc</keyword>
<dbReference type="InterPro" id="IPR052891">
    <property type="entry name" value="DNA-3mA_glycosylase"/>
</dbReference>
<keyword evidence="3" id="KW-1185">Reference proteome</keyword>
<dbReference type="PANTHER" id="PTHR30037">
    <property type="entry name" value="DNA-3-METHYLADENINE GLYCOSYLASE 1"/>
    <property type="match status" value="1"/>
</dbReference>
<gene>
    <name evidence="2" type="ORF">SAMN05192529_12427</name>
</gene>
<evidence type="ECO:0000256" key="1">
    <source>
        <dbReference type="PIRSR" id="PIRSR605019-1"/>
    </source>
</evidence>
<name>A0A1H4BTG6_9BACT</name>
<accession>A0A1H4BTG6</accession>
<dbReference type="InterPro" id="IPR005019">
    <property type="entry name" value="Adenine_glyco"/>
</dbReference>
<dbReference type="AlphaFoldDB" id="A0A1H4BTG6"/>
<sequence length="186" mass="21573">MSYCRFVQSITSEKDLIHKVYHDRYYGFPLEDDNQLFGRLILEINQAGLSWATILRKEAAFQKAFDGYQIIKIARYKDKDIQRLLSDEGIIRNRLKIQAVIYNAGVLLTLQQSHGSFKNWLDSHHPLSKPEWVKLFKKTFKFTGGEITGEFLMSTGYLPGAHDPDCPIMKKLNKLKNLPLNKKPKK</sequence>
<dbReference type="EMBL" id="FNQY01000024">
    <property type="protein sequence ID" value="SEA51411.1"/>
    <property type="molecule type" value="Genomic_DNA"/>
</dbReference>